<dbReference type="GO" id="GO:0010181">
    <property type="term" value="F:FMN binding"/>
    <property type="evidence" value="ECO:0007669"/>
    <property type="project" value="InterPro"/>
</dbReference>
<dbReference type="SUPFAM" id="SSF51395">
    <property type="entry name" value="FMN-linked oxidoreductases"/>
    <property type="match status" value="1"/>
</dbReference>
<comment type="cofactor">
    <cofactor evidence="1">
        <name>FMN</name>
        <dbReference type="ChEBI" id="CHEBI:58210"/>
    </cofactor>
</comment>
<dbReference type="AlphaFoldDB" id="A0A9W8HHR9"/>
<evidence type="ECO:0000256" key="1">
    <source>
        <dbReference type="ARBA" id="ARBA00001917"/>
    </source>
</evidence>
<evidence type="ECO:0000259" key="6">
    <source>
        <dbReference type="Pfam" id="PF00724"/>
    </source>
</evidence>
<comment type="caution">
    <text evidence="7">The sequence shown here is derived from an EMBL/GenBank/DDBJ whole genome shotgun (WGS) entry which is preliminary data.</text>
</comment>
<dbReference type="Gene3D" id="3.20.20.70">
    <property type="entry name" value="Aldolase class I"/>
    <property type="match status" value="1"/>
</dbReference>
<dbReference type="GO" id="GO:0003959">
    <property type="term" value="F:NADPH dehydrogenase activity"/>
    <property type="evidence" value="ECO:0007669"/>
    <property type="project" value="InterPro"/>
</dbReference>
<keyword evidence="8" id="KW-1185">Reference proteome</keyword>
<accession>A0A9W8HHR9</accession>
<evidence type="ECO:0000313" key="8">
    <source>
        <dbReference type="Proteomes" id="UP001140217"/>
    </source>
</evidence>
<dbReference type="InterPro" id="IPR013785">
    <property type="entry name" value="Aldolase_TIM"/>
</dbReference>
<dbReference type="CDD" id="cd02932">
    <property type="entry name" value="OYE_YqiM_FMN"/>
    <property type="match status" value="1"/>
</dbReference>
<feature type="domain" description="NADH:flavin oxidoreductase/NADH oxidase N-terminal" evidence="6">
    <location>
        <begin position="45"/>
        <end position="388"/>
    </location>
</feature>
<reference evidence="7" key="1">
    <citation type="submission" date="2022-07" db="EMBL/GenBank/DDBJ databases">
        <title>Phylogenomic reconstructions and comparative analyses of Kickxellomycotina fungi.</title>
        <authorList>
            <person name="Reynolds N.K."/>
            <person name="Stajich J.E."/>
            <person name="Barry K."/>
            <person name="Grigoriev I.V."/>
            <person name="Crous P."/>
            <person name="Smith M.E."/>
        </authorList>
    </citation>
    <scope>NUCLEOTIDE SEQUENCE</scope>
    <source>
        <strain evidence="7">NBRC 105414</strain>
    </source>
</reference>
<evidence type="ECO:0000256" key="3">
    <source>
        <dbReference type="ARBA" id="ARBA00022643"/>
    </source>
</evidence>
<name>A0A9W8HHR9_9FUNG</name>
<evidence type="ECO:0000256" key="5">
    <source>
        <dbReference type="ARBA" id="ARBA00023002"/>
    </source>
</evidence>
<gene>
    <name evidence="7" type="ORF">H4R18_000625</name>
</gene>
<evidence type="ECO:0000313" key="7">
    <source>
        <dbReference type="EMBL" id="KAJ2785301.1"/>
    </source>
</evidence>
<dbReference type="PANTHER" id="PTHR43303:SF4">
    <property type="entry name" value="NADPH DEHYDROGENASE C23G7.10C-RELATED"/>
    <property type="match status" value="1"/>
</dbReference>
<keyword evidence="5" id="KW-0560">Oxidoreductase</keyword>
<keyword evidence="4" id="KW-0521">NADP</keyword>
<keyword evidence="3" id="KW-0288">FMN</keyword>
<organism evidence="7 8">
    <name type="scientific">Coemansia javaensis</name>
    <dbReference type="NCBI Taxonomy" id="2761396"/>
    <lineage>
        <taxon>Eukaryota</taxon>
        <taxon>Fungi</taxon>
        <taxon>Fungi incertae sedis</taxon>
        <taxon>Zoopagomycota</taxon>
        <taxon>Kickxellomycotina</taxon>
        <taxon>Kickxellomycetes</taxon>
        <taxon>Kickxellales</taxon>
        <taxon>Kickxellaceae</taxon>
        <taxon>Coemansia</taxon>
    </lineage>
</organism>
<dbReference type="PANTHER" id="PTHR43303">
    <property type="entry name" value="NADPH DEHYDROGENASE C23G7.10C-RELATED"/>
    <property type="match status" value="1"/>
</dbReference>
<evidence type="ECO:0000256" key="4">
    <source>
        <dbReference type="ARBA" id="ARBA00022857"/>
    </source>
</evidence>
<evidence type="ECO:0000256" key="2">
    <source>
        <dbReference type="ARBA" id="ARBA00022630"/>
    </source>
</evidence>
<dbReference type="Proteomes" id="UP001140217">
    <property type="component" value="Unassembled WGS sequence"/>
</dbReference>
<dbReference type="GO" id="GO:0050661">
    <property type="term" value="F:NADP binding"/>
    <property type="evidence" value="ECO:0007669"/>
    <property type="project" value="InterPro"/>
</dbReference>
<proteinExistence type="predicted"/>
<dbReference type="Pfam" id="PF00724">
    <property type="entry name" value="Oxidored_FMN"/>
    <property type="match status" value="1"/>
</dbReference>
<dbReference type="InterPro" id="IPR044152">
    <property type="entry name" value="YqjM-like"/>
</dbReference>
<protein>
    <recommendedName>
        <fullName evidence="6">NADH:flavin oxidoreductase/NADH oxidase N-terminal domain-containing protein</fullName>
    </recommendedName>
</protein>
<keyword evidence="2" id="KW-0285">Flavoprotein</keyword>
<dbReference type="EMBL" id="JANBUL010000013">
    <property type="protein sequence ID" value="KAJ2785301.1"/>
    <property type="molecule type" value="Genomic_DNA"/>
</dbReference>
<dbReference type="InterPro" id="IPR001155">
    <property type="entry name" value="OxRdtase_FMN_N"/>
</dbReference>
<sequence>MAPVTADPHEFFQTQNAAPGAAVEPSEADIAQGFAAGSNPSPLPKVFQPLTIRGVTAKNRIWVSPMCMYSSQDGFATDFHLAHYSQFAMHGAGLVMVEASGVLPEGRISPNCLGIWADEHVPGLRRVVRHMHQYGAVAGIQIAHSGRKGSTIPLRLYGTRPGFKEDAEHGGWPDNVYGPSAIAYDDGHHTPAEMTAEQIGAVTRAFADAARRADAAGFDVVELHAAHGYLLHEFLSPLSNRRTDKYGGSFENRTRLVREVAAAVRRVWPREKPLFARVSSTDWVEGGWTAADTVALARLLAADGVDLVDCSTGGNDPRQAIAPAPGYQVPFAARVRAEVPEVLTAAVGILTPATLVRDTVEEGRADAVFIGRGFLRNPSLTLTIARELGVNVAWSNQYKYSRTKTN</sequence>
<dbReference type="OrthoDB" id="72788at2759"/>